<dbReference type="OrthoDB" id="8750087at2"/>
<protein>
    <recommendedName>
        <fullName evidence="1">N-acetyltransferase domain-containing protein</fullName>
    </recommendedName>
</protein>
<gene>
    <name evidence="2" type="ORF">FILTAD_01735</name>
</gene>
<dbReference type="GO" id="GO:0016747">
    <property type="term" value="F:acyltransferase activity, transferring groups other than amino-acyl groups"/>
    <property type="evidence" value="ECO:0007669"/>
    <property type="project" value="InterPro"/>
</dbReference>
<dbReference type="InterPro" id="IPR000182">
    <property type="entry name" value="GNAT_dom"/>
</dbReference>
<dbReference type="AlphaFoldDB" id="A0A3P5X2F0"/>
<sequence length="227" mass="26087">MNQSYRLKNGEEITIKRLTASHLEEIQALQRKVIGALTITSFLQPLTTEEFLIILNGKGLLIGAYSNGQLIAFRAMLAPELDEEHLGRDAGLAINEWPLVLYSEITNVDPDFQGNGLQLLLGKVIMDEVDEKRYPYICATVAPFNIASLKDKFALGFQIVSLKMKYGDLLRYTMLKDFKRPIAHQHFRESQMVLMENTDEQQHYFDAKWIGTAIKKDEDQWFVQFQK</sequence>
<dbReference type="PROSITE" id="PS51186">
    <property type="entry name" value="GNAT"/>
    <property type="match status" value="1"/>
</dbReference>
<dbReference type="InterPro" id="IPR016181">
    <property type="entry name" value="Acyl_CoA_acyltransferase"/>
</dbReference>
<dbReference type="RefSeq" id="WP_124070197.1">
    <property type="nucleotide sequence ID" value="NZ_CBCRXF010000005.1"/>
</dbReference>
<accession>A0A3P5X2F0</accession>
<organism evidence="2 3">
    <name type="scientific">Filibacter tadaridae</name>
    <dbReference type="NCBI Taxonomy" id="2483811"/>
    <lineage>
        <taxon>Bacteria</taxon>
        <taxon>Bacillati</taxon>
        <taxon>Bacillota</taxon>
        <taxon>Bacilli</taxon>
        <taxon>Bacillales</taxon>
        <taxon>Caryophanaceae</taxon>
        <taxon>Filibacter</taxon>
    </lineage>
</organism>
<evidence type="ECO:0000259" key="1">
    <source>
        <dbReference type="PROSITE" id="PS51186"/>
    </source>
</evidence>
<name>A0A3P5X2F0_9BACL</name>
<keyword evidence="3" id="KW-1185">Reference proteome</keyword>
<dbReference type="EMBL" id="UXAV01000041">
    <property type="protein sequence ID" value="VDC28114.1"/>
    <property type="molecule type" value="Genomic_DNA"/>
</dbReference>
<dbReference type="SUPFAM" id="SSF55729">
    <property type="entry name" value="Acyl-CoA N-acyltransferases (Nat)"/>
    <property type="match status" value="1"/>
</dbReference>
<reference evidence="2 3" key="1">
    <citation type="submission" date="2018-11" db="EMBL/GenBank/DDBJ databases">
        <authorList>
            <person name="Criscuolo A."/>
        </authorList>
    </citation>
    <scope>NUCLEOTIDE SEQUENCE [LARGE SCALE GENOMIC DNA]</scope>
    <source>
        <strain evidence="2">ATB-66</strain>
    </source>
</reference>
<proteinExistence type="predicted"/>
<feature type="domain" description="N-acetyltransferase" evidence="1">
    <location>
        <begin position="13"/>
        <end position="179"/>
    </location>
</feature>
<evidence type="ECO:0000313" key="2">
    <source>
        <dbReference type="EMBL" id="VDC28114.1"/>
    </source>
</evidence>
<evidence type="ECO:0000313" key="3">
    <source>
        <dbReference type="Proteomes" id="UP000270468"/>
    </source>
</evidence>
<dbReference type="Proteomes" id="UP000270468">
    <property type="component" value="Unassembled WGS sequence"/>
</dbReference>
<dbReference type="Gene3D" id="3.40.630.30">
    <property type="match status" value="1"/>
</dbReference>